<dbReference type="Proteomes" id="UP001321473">
    <property type="component" value="Unassembled WGS sequence"/>
</dbReference>
<evidence type="ECO:0000313" key="2">
    <source>
        <dbReference type="EMBL" id="KAK8786658.1"/>
    </source>
</evidence>
<reference evidence="2 3" key="1">
    <citation type="journal article" date="2023" name="Arcadia Sci">
        <title>De novo assembly of a long-read Amblyomma americanum tick genome.</title>
        <authorList>
            <person name="Chou S."/>
            <person name="Poskanzer K.E."/>
            <person name="Rollins M."/>
            <person name="Thuy-Boun P.S."/>
        </authorList>
    </citation>
    <scope>NUCLEOTIDE SEQUENCE [LARGE SCALE GENOMIC DNA]</scope>
    <source>
        <strain evidence="2">F_SG_1</strain>
        <tissue evidence="2">Salivary glands</tissue>
    </source>
</reference>
<dbReference type="EMBL" id="JARKHS020002545">
    <property type="protein sequence ID" value="KAK8786658.1"/>
    <property type="molecule type" value="Genomic_DNA"/>
</dbReference>
<gene>
    <name evidence="2" type="ORF">V5799_023568</name>
</gene>
<sequence length="667" mass="74019">MESGCAAGAAEQASRANLRPLTTEGSSGGVVQELTQLEGRRDRTYVCAAVLIGLTVLGWAVFILTVDRRGLVPHREREFCCTRLITTLTEVSNMSIAPCSSFHDFACFRRASIEQLDITLKNLLSDVVSPALHGTARDPSSEVLYLFHSSCTRTAADTGFTLLEAVGNFVRTLRVYLPMPHADMLTLLGTLQLRYGLMVAVNTSFTPGVDGSPAMLVLTALDAASVNEYNIQLLLRTFNALLNSTTTLKDIIELHRDLAKSASRALPASTDWDRDALRRSSSDKEVDSTSIVKYWKPLLVFAGVLETAYPFTVNASDVAARVLRALTAPERRPVAVAYVVLKSIEVLYEMEFFTADHPPESPANAQYCDDKTESLGALWAMAIYERLKSSRRNVYLSQVFSLVRSVIIDQVKRIVAFNKDVTKVRHVLEDLQQLSFTEAMEQAAAERPPDVTSVYWSNVLAVRAHTQRLALKYAPVDSGKWWTLHSNGLYDVRASVHETTLYVSGALYSMLPKGNDTDVVVNVALVGAHIANAIWRKVFTLEALSKDARARLQRLKTCAINQLGQKATGLEYALLSISSAADAAKGSDWYDQMLSWGNTKLSTSQIFYMVYFISNICASRRNTMTYNETLTLGRWYMRRLPDFMAAFECRPLPPLLDDKCFPTDASF</sequence>
<keyword evidence="3" id="KW-1185">Reference proteome</keyword>
<feature type="transmembrane region" description="Helical" evidence="1">
    <location>
        <begin position="45"/>
        <end position="66"/>
    </location>
</feature>
<name>A0AAQ4FJ99_AMBAM</name>
<keyword evidence="1" id="KW-1133">Transmembrane helix</keyword>
<protein>
    <submittedName>
        <fullName evidence="2">Uncharacterized protein</fullName>
    </submittedName>
</protein>
<evidence type="ECO:0000256" key="1">
    <source>
        <dbReference type="SAM" id="Phobius"/>
    </source>
</evidence>
<proteinExistence type="predicted"/>
<accession>A0AAQ4FJ99</accession>
<dbReference type="SUPFAM" id="SSF55486">
    <property type="entry name" value="Metalloproteases ('zincins'), catalytic domain"/>
    <property type="match status" value="1"/>
</dbReference>
<organism evidence="2 3">
    <name type="scientific">Amblyomma americanum</name>
    <name type="common">Lone star tick</name>
    <dbReference type="NCBI Taxonomy" id="6943"/>
    <lineage>
        <taxon>Eukaryota</taxon>
        <taxon>Metazoa</taxon>
        <taxon>Ecdysozoa</taxon>
        <taxon>Arthropoda</taxon>
        <taxon>Chelicerata</taxon>
        <taxon>Arachnida</taxon>
        <taxon>Acari</taxon>
        <taxon>Parasitiformes</taxon>
        <taxon>Ixodida</taxon>
        <taxon>Ixodoidea</taxon>
        <taxon>Ixodidae</taxon>
        <taxon>Amblyomminae</taxon>
        <taxon>Amblyomma</taxon>
    </lineage>
</organism>
<keyword evidence="1" id="KW-0472">Membrane</keyword>
<dbReference type="AlphaFoldDB" id="A0AAQ4FJ99"/>
<comment type="caution">
    <text evidence="2">The sequence shown here is derived from an EMBL/GenBank/DDBJ whole genome shotgun (WGS) entry which is preliminary data.</text>
</comment>
<keyword evidence="1" id="KW-0812">Transmembrane</keyword>
<evidence type="ECO:0000313" key="3">
    <source>
        <dbReference type="Proteomes" id="UP001321473"/>
    </source>
</evidence>